<evidence type="ECO:0000313" key="2">
    <source>
        <dbReference type="Proteomes" id="UP001303115"/>
    </source>
</evidence>
<name>A0AAN6P537_9PEZI</name>
<sequence length="353" mass="40269">MSDKMIAALDDLEESAGMVMAWLRYENEYWRPTSSVEGNQSWQAIGAMCDACSAARKDLGHTHKEYSWHNLGPHAAGPLNHGYSEHRLQFEEDIWGFHPDEDDLGQYDGMDLVGRVNRDEATDLNRSAAIFLASLHSKHLPDLLKYHHCDSPYHTPPEEFAIVKARPGWLRRAVLRAKGLHWEYPCRQEAIFNDDDNANKANEGRYMYGWQDGSPAWRRSSWKHDDYYFYASAWPSALAAHRIVQEKVLPMVRESQAALAEAEALYQSTVVEAGKKLDVQMRELLAGRGWEVVEEAQIGTTPGGHLVEVSRAKDMADSLVDIHNVTMWRRMVLPMGKRAVEQLKRGRRKLAGW</sequence>
<proteinExistence type="predicted"/>
<gene>
    <name evidence="1" type="ORF">C8A01DRAFT_41634</name>
</gene>
<dbReference type="EMBL" id="MU854677">
    <property type="protein sequence ID" value="KAK4031923.1"/>
    <property type="molecule type" value="Genomic_DNA"/>
</dbReference>
<organism evidence="1 2">
    <name type="scientific">Parachaetomium inaequale</name>
    <dbReference type="NCBI Taxonomy" id="2588326"/>
    <lineage>
        <taxon>Eukaryota</taxon>
        <taxon>Fungi</taxon>
        <taxon>Dikarya</taxon>
        <taxon>Ascomycota</taxon>
        <taxon>Pezizomycotina</taxon>
        <taxon>Sordariomycetes</taxon>
        <taxon>Sordariomycetidae</taxon>
        <taxon>Sordariales</taxon>
        <taxon>Chaetomiaceae</taxon>
        <taxon>Parachaetomium</taxon>
    </lineage>
</organism>
<accession>A0AAN6P537</accession>
<keyword evidence="2" id="KW-1185">Reference proteome</keyword>
<dbReference type="Proteomes" id="UP001303115">
    <property type="component" value="Unassembled WGS sequence"/>
</dbReference>
<protein>
    <submittedName>
        <fullName evidence="1">Uncharacterized protein</fullName>
    </submittedName>
</protein>
<evidence type="ECO:0000313" key="1">
    <source>
        <dbReference type="EMBL" id="KAK4031923.1"/>
    </source>
</evidence>
<reference evidence="2" key="1">
    <citation type="journal article" date="2023" name="Mol. Phylogenet. Evol.">
        <title>Genome-scale phylogeny and comparative genomics of the fungal order Sordariales.</title>
        <authorList>
            <person name="Hensen N."/>
            <person name="Bonometti L."/>
            <person name="Westerberg I."/>
            <person name="Brannstrom I.O."/>
            <person name="Guillou S."/>
            <person name="Cros-Aarteil S."/>
            <person name="Calhoun S."/>
            <person name="Haridas S."/>
            <person name="Kuo A."/>
            <person name="Mondo S."/>
            <person name="Pangilinan J."/>
            <person name="Riley R."/>
            <person name="LaButti K."/>
            <person name="Andreopoulos B."/>
            <person name="Lipzen A."/>
            <person name="Chen C."/>
            <person name="Yan M."/>
            <person name="Daum C."/>
            <person name="Ng V."/>
            <person name="Clum A."/>
            <person name="Steindorff A."/>
            <person name="Ohm R.A."/>
            <person name="Martin F."/>
            <person name="Silar P."/>
            <person name="Natvig D.O."/>
            <person name="Lalanne C."/>
            <person name="Gautier V."/>
            <person name="Ament-Velasquez S.L."/>
            <person name="Kruys A."/>
            <person name="Hutchinson M.I."/>
            <person name="Powell A.J."/>
            <person name="Barry K."/>
            <person name="Miller A.N."/>
            <person name="Grigoriev I.V."/>
            <person name="Debuchy R."/>
            <person name="Gladieux P."/>
            <person name="Hiltunen Thoren M."/>
            <person name="Johannesson H."/>
        </authorList>
    </citation>
    <scope>NUCLEOTIDE SEQUENCE [LARGE SCALE GENOMIC DNA]</scope>
    <source>
        <strain evidence="2">CBS 284.82</strain>
    </source>
</reference>
<comment type="caution">
    <text evidence="1">The sequence shown here is derived from an EMBL/GenBank/DDBJ whole genome shotgun (WGS) entry which is preliminary data.</text>
</comment>
<dbReference type="AlphaFoldDB" id="A0AAN6P537"/>